<dbReference type="CDD" id="cd02241">
    <property type="entry name" value="cupin_OxOx"/>
    <property type="match status" value="1"/>
</dbReference>
<feature type="chain" id="PRO_5035210534" description="Cupin type-1 domain-containing protein" evidence="14">
    <location>
        <begin position="25"/>
        <end position="220"/>
    </location>
</feature>
<comment type="similarity">
    <text evidence="3">Belongs to the germin family.</text>
</comment>
<dbReference type="PANTHER" id="PTHR31238">
    <property type="entry name" value="GERMIN-LIKE PROTEIN SUBFAMILY 3 MEMBER 3"/>
    <property type="match status" value="1"/>
</dbReference>
<feature type="domain" description="Cupin type-1" evidence="15">
    <location>
        <begin position="63"/>
        <end position="211"/>
    </location>
</feature>
<reference evidence="16 17" key="1">
    <citation type="submission" date="2020-08" db="EMBL/GenBank/DDBJ databases">
        <title>Plant Genome Project.</title>
        <authorList>
            <person name="Zhang R.-G."/>
        </authorList>
    </citation>
    <scope>NUCLEOTIDE SEQUENCE [LARGE SCALE GENOMIC DNA]</scope>
    <source>
        <tissue evidence="16">Rhizome</tissue>
    </source>
</reference>
<gene>
    <name evidence="16" type="ORF">ZIOFF_024427</name>
</gene>
<evidence type="ECO:0000256" key="9">
    <source>
        <dbReference type="ARBA" id="ARBA00023157"/>
    </source>
</evidence>
<dbReference type="InterPro" id="IPR006045">
    <property type="entry name" value="Cupin_1"/>
</dbReference>
<evidence type="ECO:0000256" key="2">
    <source>
        <dbReference type="ARBA" id="ARBA00004271"/>
    </source>
</evidence>
<evidence type="ECO:0000256" key="12">
    <source>
        <dbReference type="PIRSR" id="PIRSR601929-2"/>
    </source>
</evidence>
<dbReference type="AlphaFoldDB" id="A0A8J5GSD3"/>
<feature type="binding site" evidence="12">
    <location>
        <position position="111"/>
    </location>
    <ligand>
        <name>Mn(2+)</name>
        <dbReference type="ChEBI" id="CHEBI:29035"/>
    </ligand>
</feature>
<feature type="binding site" evidence="12">
    <location>
        <position position="113"/>
    </location>
    <ligand>
        <name>Mn(2+)</name>
        <dbReference type="ChEBI" id="CHEBI:29035"/>
    </ligand>
</feature>
<keyword evidence="5" id="KW-0052">Apoplast</keyword>
<dbReference type="GO" id="GO:0048046">
    <property type="term" value="C:apoplast"/>
    <property type="evidence" value="ECO:0007669"/>
    <property type="project" value="UniProtKB-SubCell"/>
</dbReference>
<feature type="binding site" evidence="12">
    <location>
        <position position="157"/>
    </location>
    <ligand>
        <name>Mn(2+)</name>
        <dbReference type="ChEBI" id="CHEBI:29035"/>
    </ligand>
</feature>
<evidence type="ECO:0000256" key="4">
    <source>
        <dbReference type="ARBA" id="ARBA00011268"/>
    </source>
</evidence>
<dbReference type="GO" id="GO:2000280">
    <property type="term" value="P:regulation of root development"/>
    <property type="evidence" value="ECO:0007669"/>
    <property type="project" value="UniProtKB-ARBA"/>
</dbReference>
<keyword evidence="7 11" id="KW-0479">Metal-binding</keyword>
<keyword evidence="6" id="KW-0964">Secreted</keyword>
<name>A0A8J5GSD3_ZINOF</name>
<protein>
    <recommendedName>
        <fullName evidence="15">Cupin type-1 domain-containing protein</fullName>
    </recommendedName>
</protein>
<comment type="caution">
    <text evidence="16">The sequence shown here is derived from an EMBL/GenBank/DDBJ whole genome shotgun (WGS) entry which is preliminary data.</text>
</comment>
<evidence type="ECO:0000259" key="15">
    <source>
        <dbReference type="SMART" id="SM00835"/>
    </source>
</evidence>
<dbReference type="GO" id="GO:0030145">
    <property type="term" value="F:manganese ion binding"/>
    <property type="evidence" value="ECO:0007669"/>
    <property type="project" value="InterPro"/>
</dbReference>
<comment type="subunit">
    <text evidence="4">Oligomer (believed to be a pentamer but probably hexamer).</text>
</comment>
<evidence type="ECO:0000313" key="16">
    <source>
        <dbReference type="EMBL" id="KAG6514087.1"/>
    </source>
</evidence>
<accession>A0A8J5GSD3</accession>
<organism evidence="16 17">
    <name type="scientific">Zingiber officinale</name>
    <name type="common">Ginger</name>
    <name type="synonym">Amomum zingiber</name>
    <dbReference type="NCBI Taxonomy" id="94328"/>
    <lineage>
        <taxon>Eukaryota</taxon>
        <taxon>Viridiplantae</taxon>
        <taxon>Streptophyta</taxon>
        <taxon>Embryophyta</taxon>
        <taxon>Tracheophyta</taxon>
        <taxon>Spermatophyta</taxon>
        <taxon>Magnoliopsida</taxon>
        <taxon>Liliopsida</taxon>
        <taxon>Zingiberales</taxon>
        <taxon>Zingiberaceae</taxon>
        <taxon>Zingiber</taxon>
    </lineage>
</organism>
<dbReference type="FunFam" id="2.60.120.10:FF:000025">
    <property type="entry name" value="germin-like protein subfamily 2 member 1"/>
    <property type="match status" value="1"/>
</dbReference>
<evidence type="ECO:0000256" key="13">
    <source>
        <dbReference type="PIRSR" id="PIRSR601929-3"/>
    </source>
</evidence>
<dbReference type="Pfam" id="PF00190">
    <property type="entry name" value="Cupin_1"/>
    <property type="match status" value="1"/>
</dbReference>
<dbReference type="EMBL" id="JACMSC010000007">
    <property type="protein sequence ID" value="KAG6514087.1"/>
    <property type="molecule type" value="Genomic_DNA"/>
</dbReference>
<keyword evidence="9 13" id="KW-1015">Disulfide bond</keyword>
<comment type="function">
    <text evidence="1">May play a role in plant defense. Probably has no oxalate oxidase activity even if the active site is conserved.</text>
</comment>
<feature type="binding site" evidence="11">
    <location>
        <position position="108"/>
    </location>
    <ligand>
        <name>oxalate</name>
        <dbReference type="ChEBI" id="CHEBI:30623"/>
    </ligand>
</feature>
<evidence type="ECO:0000256" key="11">
    <source>
        <dbReference type="PIRSR" id="PIRSR601929-1"/>
    </source>
</evidence>
<keyword evidence="8 14" id="KW-0732">Signal</keyword>
<evidence type="ECO:0000256" key="7">
    <source>
        <dbReference type="ARBA" id="ARBA00022723"/>
    </source>
</evidence>
<evidence type="ECO:0000256" key="3">
    <source>
        <dbReference type="ARBA" id="ARBA00007456"/>
    </source>
</evidence>
<proteinExistence type="inferred from homology"/>
<evidence type="ECO:0000256" key="5">
    <source>
        <dbReference type="ARBA" id="ARBA00022523"/>
    </source>
</evidence>
<evidence type="ECO:0000256" key="8">
    <source>
        <dbReference type="ARBA" id="ARBA00022729"/>
    </source>
</evidence>
<evidence type="ECO:0000256" key="10">
    <source>
        <dbReference type="ARBA" id="ARBA00023211"/>
    </source>
</evidence>
<dbReference type="InterPro" id="IPR001929">
    <property type="entry name" value="Germin"/>
</dbReference>
<evidence type="ECO:0000256" key="6">
    <source>
        <dbReference type="ARBA" id="ARBA00022525"/>
    </source>
</evidence>
<feature type="binding site" evidence="11">
    <location>
        <position position="118"/>
    </location>
    <ligand>
        <name>oxalate</name>
        <dbReference type="ChEBI" id="CHEBI:30623"/>
    </ligand>
</feature>
<comment type="subcellular location">
    <subcellularLocation>
        <location evidence="2">Secreted</location>
        <location evidence="2">Extracellular space</location>
        <location evidence="2">Apoplast</location>
    </subcellularLocation>
</comment>
<feature type="binding site" evidence="11">
    <location>
        <position position="113"/>
    </location>
    <ligand>
        <name>oxalate</name>
        <dbReference type="ChEBI" id="CHEBI:30623"/>
    </ligand>
</feature>
<sequence>MPSTNSSLFLCLFLAATSLNLIIAADPDMLQDLCVADLNSAVRVNGFPCKPATNVTASDFFFAGLAHPGATNTTMGSVVTAANVERIPGLNTLGVSLSRVDYAPGGLNPPHVHPRATEIVFVLTGEIEVGFVTTANRVVGRRIGQGEVFVFPRGLVHWQRNVGSTPAAAIAAFNSQLPGTLGVAAALFASEPPVADEVLERAFQIGAGEVRRIRRRLAPH</sequence>
<evidence type="ECO:0000256" key="14">
    <source>
        <dbReference type="SAM" id="SignalP"/>
    </source>
</evidence>
<dbReference type="SMART" id="SM00835">
    <property type="entry name" value="Cupin_1"/>
    <property type="match status" value="1"/>
</dbReference>
<feature type="disulfide bond" evidence="13">
    <location>
        <begin position="34"/>
        <end position="49"/>
    </location>
</feature>
<feature type="binding site" evidence="12">
    <location>
        <position position="118"/>
    </location>
    <ligand>
        <name>Mn(2+)</name>
        <dbReference type="ChEBI" id="CHEBI:29035"/>
    </ligand>
</feature>
<dbReference type="GO" id="GO:0009506">
    <property type="term" value="C:plasmodesma"/>
    <property type="evidence" value="ECO:0007669"/>
    <property type="project" value="UniProtKB-ARBA"/>
</dbReference>
<dbReference type="PROSITE" id="PS00725">
    <property type="entry name" value="GERMIN"/>
    <property type="match status" value="1"/>
</dbReference>
<dbReference type="Proteomes" id="UP000734854">
    <property type="component" value="Unassembled WGS sequence"/>
</dbReference>
<dbReference type="GO" id="GO:0010497">
    <property type="term" value="P:plasmodesmata-mediated intercellular transport"/>
    <property type="evidence" value="ECO:0007669"/>
    <property type="project" value="UniProtKB-ARBA"/>
</dbReference>
<keyword evidence="17" id="KW-1185">Reference proteome</keyword>
<evidence type="ECO:0000256" key="1">
    <source>
        <dbReference type="ARBA" id="ARBA00003629"/>
    </source>
</evidence>
<dbReference type="OrthoDB" id="1921208at2759"/>
<evidence type="ECO:0000313" key="17">
    <source>
        <dbReference type="Proteomes" id="UP000734854"/>
    </source>
</evidence>
<keyword evidence="10 11" id="KW-0464">Manganese</keyword>
<feature type="signal peptide" evidence="14">
    <location>
        <begin position="1"/>
        <end position="24"/>
    </location>
</feature>
<dbReference type="InterPro" id="IPR019780">
    <property type="entry name" value="Germin_Mn-BS"/>
</dbReference>